<dbReference type="PANTHER" id="PTHR43391">
    <property type="entry name" value="RETINOL DEHYDROGENASE-RELATED"/>
    <property type="match status" value="1"/>
</dbReference>
<comment type="similarity">
    <text evidence="1 4">Belongs to the short-chain dehydrogenases/reductases (SDR) family.</text>
</comment>
<feature type="domain" description="Ketoreductase" evidence="6">
    <location>
        <begin position="27"/>
        <end position="203"/>
    </location>
</feature>
<dbReference type="InterPro" id="IPR020904">
    <property type="entry name" value="Sc_DH/Rdtase_CS"/>
</dbReference>
<dbReference type="GO" id="GO:0016491">
    <property type="term" value="F:oxidoreductase activity"/>
    <property type="evidence" value="ECO:0007669"/>
    <property type="project" value="UniProtKB-KW"/>
</dbReference>
<organism evidence="7 8">
    <name type="scientific">Pseudonocardia lutea</name>
    <dbReference type="NCBI Taxonomy" id="2172015"/>
    <lineage>
        <taxon>Bacteria</taxon>
        <taxon>Bacillati</taxon>
        <taxon>Actinomycetota</taxon>
        <taxon>Actinomycetes</taxon>
        <taxon>Pseudonocardiales</taxon>
        <taxon>Pseudonocardiaceae</taxon>
        <taxon>Pseudonocardia</taxon>
    </lineage>
</organism>
<evidence type="ECO:0000256" key="4">
    <source>
        <dbReference type="RuleBase" id="RU000363"/>
    </source>
</evidence>
<evidence type="ECO:0000313" key="8">
    <source>
        <dbReference type="Proteomes" id="UP001596119"/>
    </source>
</evidence>
<protein>
    <submittedName>
        <fullName evidence="7">SDR family oxidoreductase</fullName>
        <ecNumber evidence="7">1.-.-.-</ecNumber>
    </submittedName>
</protein>
<keyword evidence="3 7" id="KW-0560">Oxidoreductase</keyword>
<comment type="caution">
    <text evidence="7">The sequence shown here is derived from an EMBL/GenBank/DDBJ whole genome shotgun (WGS) entry which is preliminary data.</text>
</comment>
<evidence type="ECO:0000256" key="2">
    <source>
        <dbReference type="ARBA" id="ARBA00022857"/>
    </source>
</evidence>
<feature type="region of interest" description="Disordered" evidence="5">
    <location>
        <begin position="1"/>
        <end position="25"/>
    </location>
</feature>
<reference evidence="8" key="1">
    <citation type="journal article" date="2019" name="Int. J. Syst. Evol. Microbiol.">
        <title>The Global Catalogue of Microorganisms (GCM) 10K type strain sequencing project: providing services to taxonomists for standard genome sequencing and annotation.</title>
        <authorList>
            <consortium name="The Broad Institute Genomics Platform"/>
            <consortium name="The Broad Institute Genome Sequencing Center for Infectious Disease"/>
            <person name="Wu L."/>
            <person name="Ma J."/>
        </authorList>
    </citation>
    <scope>NUCLEOTIDE SEQUENCE [LARGE SCALE GENOMIC DNA]</scope>
    <source>
        <strain evidence="8">CGMCC 4.7397</strain>
    </source>
</reference>
<dbReference type="RefSeq" id="WP_379564234.1">
    <property type="nucleotide sequence ID" value="NZ_JBHSQK010000007.1"/>
</dbReference>
<evidence type="ECO:0000313" key="7">
    <source>
        <dbReference type="EMBL" id="MFC5947408.1"/>
    </source>
</evidence>
<keyword evidence="8" id="KW-1185">Reference proteome</keyword>
<dbReference type="PRINTS" id="PR00080">
    <property type="entry name" value="SDRFAMILY"/>
</dbReference>
<dbReference type="Pfam" id="PF00106">
    <property type="entry name" value="adh_short"/>
    <property type="match status" value="1"/>
</dbReference>
<gene>
    <name evidence="7" type="ORF">ACFQH9_03830</name>
</gene>
<evidence type="ECO:0000256" key="1">
    <source>
        <dbReference type="ARBA" id="ARBA00006484"/>
    </source>
</evidence>
<keyword evidence="2" id="KW-0521">NADP</keyword>
<dbReference type="InterPro" id="IPR057326">
    <property type="entry name" value="KR_dom"/>
</dbReference>
<sequence>MTLTDTTAPVTPDSDPRDRLPTSRPLGTVLVTGAASGLGRAVAEAVATAGGTPLLIDRTDPTPGLTEAADAAHAIADLADTRAAEEAVRSLVERAGGVDGVVTCAGTDACGRIDDVSAEDWERVIKVNLLGTAAVIRAALPSLKERRGRIVTVASTLALRALSDASAYCASKFGVLGMSRALAAELKGEVGLTTLIPGGMDTAFFDGRTEQYRPGPDAKLNDPRNVAATVLFALTRPEGCEVRELVVCQSEEPSWP</sequence>
<dbReference type="PRINTS" id="PR00081">
    <property type="entry name" value="GDHRDH"/>
</dbReference>
<dbReference type="SMART" id="SM00822">
    <property type="entry name" value="PKS_KR"/>
    <property type="match status" value="1"/>
</dbReference>
<dbReference type="EC" id="1.-.-.-" evidence="7"/>
<accession>A0ABW1I1C0</accession>
<dbReference type="CDD" id="cd05233">
    <property type="entry name" value="SDR_c"/>
    <property type="match status" value="1"/>
</dbReference>
<dbReference type="InterPro" id="IPR036291">
    <property type="entry name" value="NAD(P)-bd_dom_sf"/>
</dbReference>
<dbReference type="Proteomes" id="UP001596119">
    <property type="component" value="Unassembled WGS sequence"/>
</dbReference>
<dbReference type="PROSITE" id="PS00061">
    <property type="entry name" value="ADH_SHORT"/>
    <property type="match status" value="1"/>
</dbReference>
<name>A0ABW1I1C0_9PSEU</name>
<dbReference type="Gene3D" id="3.40.50.720">
    <property type="entry name" value="NAD(P)-binding Rossmann-like Domain"/>
    <property type="match status" value="1"/>
</dbReference>
<dbReference type="SUPFAM" id="SSF51735">
    <property type="entry name" value="NAD(P)-binding Rossmann-fold domains"/>
    <property type="match status" value="1"/>
</dbReference>
<dbReference type="InterPro" id="IPR002347">
    <property type="entry name" value="SDR_fam"/>
</dbReference>
<proteinExistence type="inferred from homology"/>
<dbReference type="PANTHER" id="PTHR43391:SF14">
    <property type="entry name" value="DEHYDROGENASE_REDUCTASE SDR FAMILY PROTEIN 7-LIKE"/>
    <property type="match status" value="1"/>
</dbReference>
<evidence type="ECO:0000256" key="5">
    <source>
        <dbReference type="SAM" id="MobiDB-lite"/>
    </source>
</evidence>
<evidence type="ECO:0000256" key="3">
    <source>
        <dbReference type="ARBA" id="ARBA00023002"/>
    </source>
</evidence>
<dbReference type="EMBL" id="JBHSQK010000007">
    <property type="protein sequence ID" value="MFC5947408.1"/>
    <property type="molecule type" value="Genomic_DNA"/>
</dbReference>
<evidence type="ECO:0000259" key="6">
    <source>
        <dbReference type="SMART" id="SM00822"/>
    </source>
</evidence>